<organism evidence="7 8">
    <name type="scientific">Rhizophagus irregularis</name>
    <dbReference type="NCBI Taxonomy" id="588596"/>
    <lineage>
        <taxon>Eukaryota</taxon>
        <taxon>Fungi</taxon>
        <taxon>Fungi incertae sedis</taxon>
        <taxon>Mucoromycota</taxon>
        <taxon>Glomeromycotina</taxon>
        <taxon>Glomeromycetes</taxon>
        <taxon>Glomerales</taxon>
        <taxon>Glomeraceae</taxon>
        <taxon>Rhizophagus</taxon>
    </lineage>
</organism>
<accession>A0A2I1DT05</accession>
<evidence type="ECO:0000256" key="3">
    <source>
        <dbReference type="ARBA" id="ARBA00007073"/>
    </source>
</evidence>
<evidence type="ECO:0000256" key="5">
    <source>
        <dbReference type="ARBA" id="ARBA00022694"/>
    </source>
</evidence>
<dbReference type="OrthoDB" id="10025739at2759"/>
<evidence type="ECO:0000256" key="2">
    <source>
        <dbReference type="ARBA" id="ARBA00004496"/>
    </source>
</evidence>
<dbReference type="GO" id="GO:0070525">
    <property type="term" value="P:tRNA threonylcarbamoyladenosine metabolic process"/>
    <property type="evidence" value="ECO:0007669"/>
    <property type="project" value="TreeGrafter"/>
</dbReference>
<protein>
    <submittedName>
        <fullName evidence="7">Pcc1-domain-containing protein</fullName>
    </submittedName>
</protein>
<dbReference type="Proteomes" id="UP000232688">
    <property type="component" value="Unassembled WGS sequence"/>
</dbReference>
<dbReference type="EMBL" id="LLXH01000020">
    <property type="protein sequence ID" value="PKC75569.1"/>
    <property type="molecule type" value="Genomic_DNA"/>
</dbReference>
<keyword evidence="4" id="KW-0963">Cytoplasm</keyword>
<comment type="similarity">
    <text evidence="3">Belongs to the CTAG/PCC1 family.</text>
</comment>
<evidence type="ECO:0000256" key="1">
    <source>
        <dbReference type="ARBA" id="ARBA00004123"/>
    </source>
</evidence>
<sequence length="95" mass="10618">MSTSTLGHSLFKKNYLATLTIPFPSSRLANIAERALNVDKELKGDQVKRIITTDDDKLIVSFDCASVKMLRVSVNSLFDMIMMITKTMDAFDGLE</sequence>
<name>A0A2I1DT05_9GLOM</name>
<comment type="caution">
    <text evidence="7">The sequence shown here is derived from an EMBL/GenBank/DDBJ whole genome shotgun (WGS) entry which is preliminary data.</text>
</comment>
<dbReference type="VEuPathDB" id="FungiDB:RhiirA1_448621"/>
<reference evidence="7 8" key="1">
    <citation type="submission" date="2017-10" db="EMBL/GenBank/DDBJ databases">
        <title>Extensive intraspecific genome diversity in a model arbuscular mycorrhizal fungus.</title>
        <authorList>
            <person name="Chen E.C.H."/>
            <person name="Morin E."/>
            <person name="Baudet D."/>
            <person name="Noel J."/>
            <person name="Ndikumana S."/>
            <person name="Charron P."/>
            <person name="St-Onge C."/>
            <person name="Giorgi J."/>
            <person name="Grigoriev I.V."/>
            <person name="Roux C."/>
            <person name="Martin F.M."/>
            <person name="Corradi N."/>
        </authorList>
    </citation>
    <scope>NUCLEOTIDE SEQUENCE [LARGE SCALE GENOMIC DNA]</scope>
    <source>
        <strain evidence="7 8">A1</strain>
    </source>
</reference>
<keyword evidence="5" id="KW-0819">tRNA processing</keyword>
<evidence type="ECO:0000256" key="4">
    <source>
        <dbReference type="ARBA" id="ARBA00022490"/>
    </source>
</evidence>
<dbReference type="FunFam" id="3.30.310.50:FF:000005">
    <property type="entry name" value="L antigen family member 3"/>
    <property type="match status" value="1"/>
</dbReference>
<dbReference type="GO" id="GO:0005634">
    <property type="term" value="C:nucleus"/>
    <property type="evidence" value="ECO:0007669"/>
    <property type="project" value="UniProtKB-SubCell"/>
</dbReference>
<keyword evidence="6" id="KW-0539">Nucleus</keyword>
<dbReference type="PANTHER" id="PTHR31283">
    <property type="entry name" value="EKC/KEOPS COMPLEX SUBUNIT PCC1 FAMILY MEMBER"/>
    <property type="match status" value="1"/>
</dbReference>
<gene>
    <name evidence="7" type="ORF">RhiirA1_448621</name>
</gene>
<dbReference type="Pfam" id="PF09341">
    <property type="entry name" value="Pcc1"/>
    <property type="match status" value="1"/>
</dbReference>
<proteinExistence type="inferred from homology"/>
<dbReference type="GO" id="GO:0008033">
    <property type="term" value="P:tRNA processing"/>
    <property type="evidence" value="ECO:0007669"/>
    <property type="project" value="UniProtKB-KW"/>
</dbReference>
<evidence type="ECO:0000313" key="8">
    <source>
        <dbReference type="Proteomes" id="UP000232688"/>
    </source>
</evidence>
<dbReference type="GO" id="GO:0000408">
    <property type="term" value="C:EKC/KEOPS complex"/>
    <property type="evidence" value="ECO:0007669"/>
    <property type="project" value="TreeGrafter"/>
</dbReference>
<dbReference type="AlphaFoldDB" id="A0A2I1DT05"/>
<comment type="subcellular location">
    <subcellularLocation>
        <location evidence="2">Cytoplasm</location>
    </subcellularLocation>
    <subcellularLocation>
        <location evidence="1">Nucleus</location>
    </subcellularLocation>
</comment>
<dbReference type="PANTHER" id="PTHR31283:SF5">
    <property type="entry name" value="EKC_KEOPS COMPLEX SUBUNIT LAGE3"/>
    <property type="match status" value="1"/>
</dbReference>
<evidence type="ECO:0000256" key="6">
    <source>
        <dbReference type="ARBA" id="ARBA00023242"/>
    </source>
</evidence>
<dbReference type="VEuPathDB" id="FungiDB:RhiirFUN_002315"/>
<dbReference type="VEuPathDB" id="FungiDB:FUN_002256"/>
<dbReference type="InterPro" id="IPR015419">
    <property type="entry name" value="CTAG/Pcc1"/>
</dbReference>
<reference evidence="7 8" key="2">
    <citation type="submission" date="2017-10" db="EMBL/GenBank/DDBJ databases">
        <title>Genome analyses suggest a sexual origin of heterokaryosis in a supposedly ancient asexual fungus.</title>
        <authorList>
            <person name="Corradi N."/>
            <person name="Sedzielewska K."/>
            <person name="Noel J."/>
            <person name="Charron P."/>
            <person name="Farinelli L."/>
            <person name="Marton T."/>
            <person name="Kruger M."/>
            <person name="Pelin A."/>
            <person name="Brachmann A."/>
            <person name="Corradi N."/>
        </authorList>
    </citation>
    <scope>NUCLEOTIDE SEQUENCE [LARGE SCALE GENOMIC DNA]</scope>
    <source>
        <strain evidence="7 8">A1</strain>
    </source>
</reference>
<dbReference type="Gene3D" id="3.30.310.50">
    <property type="entry name" value="Alpha-D-phosphohexomutase, C-terminal domain"/>
    <property type="match status" value="1"/>
</dbReference>
<evidence type="ECO:0000313" key="7">
    <source>
        <dbReference type="EMBL" id="PKC75569.1"/>
    </source>
</evidence>
<dbReference type="GO" id="GO:0005737">
    <property type="term" value="C:cytoplasm"/>
    <property type="evidence" value="ECO:0007669"/>
    <property type="project" value="UniProtKB-SubCell"/>
</dbReference>